<evidence type="ECO:0000256" key="5">
    <source>
        <dbReference type="ARBA" id="ARBA00022679"/>
    </source>
</evidence>
<evidence type="ECO:0000313" key="9">
    <source>
        <dbReference type="Proteomes" id="UP000289718"/>
    </source>
</evidence>
<keyword evidence="9" id="KW-1185">Reference proteome</keyword>
<dbReference type="EMBL" id="NXIE01000001">
    <property type="protein sequence ID" value="RXK14204.1"/>
    <property type="molecule type" value="Genomic_DNA"/>
</dbReference>
<keyword evidence="5 8" id="KW-0808">Transferase</keyword>
<proteinExistence type="inferred from homology"/>
<comment type="pathway">
    <text evidence="1">Cofactor biosynthesis; adenosylcobalamin biosynthesis.</text>
</comment>
<dbReference type="PANTHER" id="PTHR45790:SF4">
    <property type="entry name" value="COBALT-PRECORRIN-4 C(11)-METHYLTRANSFERASE"/>
    <property type="match status" value="1"/>
</dbReference>
<dbReference type="PANTHER" id="PTHR45790">
    <property type="entry name" value="SIROHEME SYNTHASE-RELATED"/>
    <property type="match status" value="1"/>
</dbReference>
<comment type="caution">
    <text evidence="8">The sequence shown here is derived from an EMBL/GenBank/DDBJ whole genome shotgun (WGS) entry which is preliminary data.</text>
</comment>
<evidence type="ECO:0000259" key="7">
    <source>
        <dbReference type="Pfam" id="PF00590"/>
    </source>
</evidence>
<dbReference type="InterPro" id="IPR000878">
    <property type="entry name" value="4pyrrol_Mease"/>
</dbReference>
<organism evidence="8 9">
    <name type="scientific">Halarcobacter mediterraneus</name>
    <dbReference type="NCBI Taxonomy" id="2023153"/>
    <lineage>
        <taxon>Bacteria</taxon>
        <taxon>Pseudomonadati</taxon>
        <taxon>Campylobacterota</taxon>
        <taxon>Epsilonproteobacteria</taxon>
        <taxon>Campylobacterales</taxon>
        <taxon>Arcobacteraceae</taxon>
        <taxon>Halarcobacter</taxon>
    </lineage>
</organism>
<dbReference type="UniPathway" id="UPA00148"/>
<dbReference type="AlphaFoldDB" id="A0A4Q1AVI6"/>
<dbReference type="OrthoDB" id="9815856at2"/>
<comment type="similarity">
    <text evidence="2">Belongs to the precorrin methyltransferase family.</text>
</comment>
<dbReference type="SUPFAM" id="SSF53790">
    <property type="entry name" value="Tetrapyrrole methylase"/>
    <property type="match status" value="1"/>
</dbReference>
<dbReference type="GO" id="GO:0009236">
    <property type="term" value="P:cobalamin biosynthetic process"/>
    <property type="evidence" value="ECO:0007669"/>
    <property type="project" value="UniProtKB-UniPathway"/>
</dbReference>
<dbReference type="NCBIfam" id="TIGR01465">
    <property type="entry name" value="cobM_cbiF"/>
    <property type="match status" value="1"/>
</dbReference>
<dbReference type="GO" id="GO:0032259">
    <property type="term" value="P:methylation"/>
    <property type="evidence" value="ECO:0007669"/>
    <property type="project" value="UniProtKB-KW"/>
</dbReference>
<sequence length="250" mass="27913">MIYFIGAGPGDPDLVTVKAQKILQKADVVLYTGSLVPKEVLSWCKDEAIIEDSQGMKYPEIFAFIEKYKNKVIARVHTGDPSIYSTIAKQIEFLQKENIKYEVIPGITAAFGAAASLGIEYTIPGVSQTMILTRVEGKTPNPEKLENILACKNSSLVFYLSILLLKKLKKKALELGYSPDTPCWVVEKATWKEEEIFKGTISDIENQVSHIKGVALILFGDFLKQEETEESHLYVKPLVKELQEKKANNG</sequence>
<evidence type="ECO:0000256" key="1">
    <source>
        <dbReference type="ARBA" id="ARBA00004953"/>
    </source>
</evidence>
<dbReference type="Pfam" id="PF00590">
    <property type="entry name" value="TP_methylase"/>
    <property type="match status" value="1"/>
</dbReference>
<evidence type="ECO:0000256" key="2">
    <source>
        <dbReference type="ARBA" id="ARBA00005879"/>
    </source>
</evidence>
<dbReference type="InterPro" id="IPR003043">
    <property type="entry name" value="Uropor_MeTrfase_CS"/>
</dbReference>
<evidence type="ECO:0000313" key="8">
    <source>
        <dbReference type="EMBL" id="RXK14204.1"/>
    </source>
</evidence>
<dbReference type="InterPro" id="IPR035996">
    <property type="entry name" value="4pyrrol_Methylase_sf"/>
</dbReference>
<feature type="domain" description="Tetrapyrrole methylase" evidence="7">
    <location>
        <begin position="1"/>
        <end position="204"/>
    </location>
</feature>
<dbReference type="Gene3D" id="3.30.950.10">
    <property type="entry name" value="Methyltransferase, Cobalt-precorrin-4 Transmethylase, Domain 2"/>
    <property type="match status" value="1"/>
</dbReference>
<dbReference type="InterPro" id="IPR014776">
    <property type="entry name" value="4pyrrole_Mease_sub2"/>
</dbReference>
<dbReference type="PROSITE" id="PS00839">
    <property type="entry name" value="SUMT_1"/>
    <property type="match status" value="1"/>
</dbReference>
<keyword evidence="4 8" id="KW-0489">Methyltransferase</keyword>
<dbReference type="RefSeq" id="WP_129060315.1">
    <property type="nucleotide sequence ID" value="NZ_NXIE01000001.1"/>
</dbReference>
<dbReference type="InterPro" id="IPR006362">
    <property type="entry name" value="Cbl_synth_CobM/CibF"/>
</dbReference>
<reference evidence="8 9" key="1">
    <citation type="submission" date="2017-09" db="EMBL/GenBank/DDBJ databases">
        <title>Genomics of the genus Arcobacter.</title>
        <authorList>
            <person name="Perez-Cataluna A."/>
            <person name="Figueras M.J."/>
            <person name="Salas-Masso N."/>
        </authorList>
    </citation>
    <scope>NUCLEOTIDE SEQUENCE [LARGE SCALE GENOMIC DNA]</scope>
    <source>
        <strain evidence="8 9">F156-34</strain>
    </source>
</reference>
<dbReference type="GO" id="GO:0046026">
    <property type="term" value="F:precorrin-4 C11-methyltransferase activity"/>
    <property type="evidence" value="ECO:0007669"/>
    <property type="project" value="InterPro"/>
</dbReference>
<evidence type="ECO:0000256" key="3">
    <source>
        <dbReference type="ARBA" id="ARBA00022573"/>
    </source>
</evidence>
<protein>
    <submittedName>
        <fullName evidence="8">Precorrin-4 C(11)-methyltransferase</fullName>
    </submittedName>
</protein>
<dbReference type="CDD" id="cd11641">
    <property type="entry name" value="Precorrin-4_C11-MT"/>
    <property type="match status" value="1"/>
</dbReference>
<evidence type="ECO:0000256" key="4">
    <source>
        <dbReference type="ARBA" id="ARBA00022603"/>
    </source>
</evidence>
<accession>A0A4Q1AVI6</accession>
<dbReference type="InterPro" id="IPR014777">
    <property type="entry name" value="4pyrrole_Mease_sub1"/>
</dbReference>
<gene>
    <name evidence="8" type="primary">cobM</name>
    <name evidence="8" type="ORF">CP965_01790</name>
</gene>
<name>A0A4Q1AVI6_9BACT</name>
<keyword evidence="3" id="KW-0169">Cobalamin biosynthesis</keyword>
<keyword evidence="6" id="KW-0949">S-adenosyl-L-methionine</keyword>
<dbReference type="InterPro" id="IPR050161">
    <property type="entry name" value="Siro_Cobalamin_biosynth"/>
</dbReference>
<dbReference type="Gene3D" id="3.40.1010.10">
    <property type="entry name" value="Cobalt-precorrin-4 Transmethylase, Domain 1"/>
    <property type="match status" value="1"/>
</dbReference>
<evidence type="ECO:0000256" key="6">
    <source>
        <dbReference type="ARBA" id="ARBA00022691"/>
    </source>
</evidence>
<dbReference type="Proteomes" id="UP000289718">
    <property type="component" value="Unassembled WGS sequence"/>
</dbReference>